<evidence type="ECO:0000256" key="10">
    <source>
        <dbReference type="RuleBase" id="RU004387"/>
    </source>
</evidence>
<evidence type="ECO:0000256" key="7">
    <source>
        <dbReference type="ARBA" id="ARBA00022833"/>
    </source>
</evidence>
<evidence type="ECO:0000256" key="4">
    <source>
        <dbReference type="ARBA" id="ARBA00022670"/>
    </source>
</evidence>
<dbReference type="SUPFAM" id="SSF101821">
    <property type="entry name" value="Aminopeptidase/glucanase lid domain"/>
    <property type="match status" value="1"/>
</dbReference>
<gene>
    <name evidence="11" type="ORF">BXY41_102238</name>
</gene>
<dbReference type="GO" id="GO:0008237">
    <property type="term" value="F:metallopeptidase activity"/>
    <property type="evidence" value="ECO:0007669"/>
    <property type="project" value="UniProtKB-KW"/>
</dbReference>
<dbReference type="Gene3D" id="2.30.250.10">
    <property type="entry name" value="Aminopeptidase i, Domain 2"/>
    <property type="match status" value="1"/>
</dbReference>
<reference evidence="11 12" key="1">
    <citation type="submission" date="2018-02" db="EMBL/GenBank/DDBJ databases">
        <title>Genomic Encyclopedia of Archaeal and Bacterial Type Strains, Phase II (KMG-II): from individual species to whole genera.</title>
        <authorList>
            <person name="Goeker M."/>
        </authorList>
    </citation>
    <scope>NUCLEOTIDE SEQUENCE [LARGE SCALE GENOMIC DNA]</scope>
    <source>
        <strain evidence="11 12">DSM 3808</strain>
    </source>
</reference>
<sequence>MNHMKQLEELIAASVSPYHCIQAAAKRLTAGEFKELPLAESWELKQGGSYYINAFDSTLIAFTVGDELTAVPQLKLAASHTDWPCLKVKPSPEVTALEYGKLNVEVYGGPLLGTWFDRPLSMAGKVSVTGDTLMNPRTIFVNFSRPVLTIPNLAIHMNRNANEGFALNAQVDMLPLIARITDELNKESFFIDALAKEAGVKKEDILDYEICIYNYESGTTLGLQNEFYSAPRLDNITSVSACLSGILSDTHESGIHAIALYDNEEIGSHTKQGAASALTEHILEKIYASLGYTRTDFLNALLSGFLLSMDVAHAIHPNHGEKCDIKNQIMMGDGVAIKLAASQAYATDATSTGVIEGICRAFDIPYKKFSNRSDVKGGSTLGSISSALLTMRTVDVGVPMLAMHSARELMGVKDQEALVRLAEEFFKA</sequence>
<protein>
    <recommendedName>
        <fullName evidence="10">M18 family aminopeptidase</fullName>
        <ecNumber evidence="10">3.4.11.-</ecNumber>
    </recommendedName>
</protein>
<dbReference type="Gene3D" id="3.40.630.10">
    <property type="entry name" value="Zn peptidases"/>
    <property type="match status" value="1"/>
</dbReference>
<keyword evidence="7 9" id="KW-0862">Zinc</keyword>
<dbReference type="PANTHER" id="PTHR28570:SF3">
    <property type="entry name" value="ASPARTYL AMINOPEPTIDASE"/>
    <property type="match status" value="1"/>
</dbReference>
<dbReference type="OrthoDB" id="9764268at2"/>
<keyword evidence="4 9" id="KW-0645">Protease</keyword>
<dbReference type="RefSeq" id="WP_104435124.1">
    <property type="nucleotide sequence ID" value="NZ_PTJA01000002.1"/>
</dbReference>
<comment type="similarity">
    <text evidence="2 9">Belongs to the peptidase M18 family.</text>
</comment>
<keyword evidence="3 9" id="KW-0031">Aminopeptidase</keyword>
<dbReference type="GO" id="GO:0008270">
    <property type="term" value="F:zinc ion binding"/>
    <property type="evidence" value="ECO:0007669"/>
    <property type="project" value="InterPro"/>
</dbReference>
<keyword evidence="12" id="KW-1185">Reference proteome</keyword>
<comment type="cofactor">
    <cofactor evidence="1 10">
        <name>Zn(2+)</name>
        <dbReference type="ChEBI" id="CHEBI:29105"/>
    </cofactor>
</comment>
<evidence type="ECO:0000256" key="5">
    <source>
        <dbReference type="ARBA" id="ARBA00022723"/>
    </source>
</evidence>
<dbReference type="InterPro" id="IPR001948">
    <property type="entry name" value="Peptidase_M18"/>
</dbReference>
<evidence type="ECO:0000256" key="6">
    <source>
        <dbReference type="ARBA" id="ARBA00022801"/>
    </source>
</evidence>
<dbReference type="AlphaFoldDB" id="A0A2S6HX14"/>
<dbReference type="EMBL" id="PTJA01000002">
    <property type="protein sequence ID" value="PPK82549.1"/>
    <property type="molecule type" value="Genomic_DNA"/>
</dbReference>
<dbReference type="EC" id="3.4.11.-" evidence="10"/>
<dbReference type="FunFam" id="2.30.250.10:FF:000003">
    <property type="entry name" value="Probable M18 family aminopeptidase 2"/>
    <property type="match status" value="1"/>
</dbReference>
<name>A0A2S6HX14_9FIRM</name>
<proteinExistence type="inferred from homology"/>
<dbReference type="InterPro" id="IPR023358">
    <property type="entry name" value="Peptidase_M18_dom2"/>
</dbReference>
<keyword evidence="8 9" id="KW-0482">Metalloprotease</keyword>
<evidence type="ECO:0000256" key="1">
    <source>
        <dbReference type="ARBA" id="ARBA00001947"/>
    </source>
</evidence>
<evidence type="ECO:0000313" key="12">
    <source>
        <dbReference type="Proteomes" id="UP000237749"/>
    </source>
</evidence>
<evidence type="ECO:0000256" key="3">
    <source>
        <dbReference type="ARBA" id="ARBA00022438"/>
    </source>
</evidence>
<dbReference type="Proteomes" id="UP000237749">
    <property type="component" value="Unassembled WGS sequence"/>
</dbReference>
<dbReference type="GO" id="GO:0006508">
    <property type="term" value="P:proteolysis"/>
    <property type="evidence" value="ECO:0007669"/>
    <property type="project" value="UniProtKB-KW"/>
</dbReference>
<dbReference type="GO" id="GO:0005737">
    <property type="term" value="C:cytoplasm"/>
    <property type="evidence" value="ECO:0007669"/>
    <property type="project" value="UniProtKB-ARBA"/>
</dbReference>
<evidence type="ECO:0000313" key="11">
    <source>
        <dbReference type="EMBL" id="PPK82549.1"/>
    </source>
</evidence>
<accession>A0A2S6HX14</accession>
<dbReference type="PRINTS" id="PR00932">
    <property type="entry name" value="AMINO1PTASE"/>
</dbReference>
<keyword evidence="6 9" id="KW-0378">Hydrolase</keyword>
<dbReference type="NCBIfam" id="NF002759">
    <property type="entry name" value="PRK02813.1"/>
    <property type="match status" value="1"/>
</dbReference>
<dbReference type="Pfam" id="PF02127">
    <property type="entry name" value="Peptidase_M18"/>
    <property type="match status" value="1"/>
</dbReference>
<comment type="caution">
    <text evidence="11">The sequence shown here is derived from an EMBL/GenBank/DDBJ whole genome shotgun (WGS) entry which is preliminary data.</text>
</comment>
<dbReference type="PANTHER" id="PTHR28570">
    <property type="entry name" value="ASPARTYL AMINOPEPTIDASE"/>
    <property type="match status" value="1"/>
</dbReference>
<evidence type="ECO:0000256" key="2">
    <source>
        <dbReference type="ARBA" id="ARBA00008290"/>
    </source>
</evidence>
<evidence type="ECO:0000256" key="9">
    <source>
        <dbReference type="RuleBase" id="RU004386"/>
    </source>
</evidence>
<dbReference type="SUPFAM" id="SSF53187">
    <property type="entry name" value="Zn-dependent exopeptidases"/>
    <property type="match status" value="1"/>
</dbReference>
<organism evidence="11 12">
    <name type="scientific">Lacrimispora xylanisolvens</name>
    <dbReference type="NCBI Taxonomy" id="384636"/>
    <lineage>
        <taxon>Bacteria</taxon>
        <taxon>Bacillati</taxon>
        <taxon>Bacillota</taxon>
        <taxon>Clostridia</taxon>
        <taxon>Lachnospirales</taxon>
        <taxon>Lachnospiraceae</taxon>
        <taxon>Lacrimispora</taxon>
    </lineage>
</organism>
<evidence type="ECO:0000256" key="8">
    <source>
        <dbReference type="ARBA" id="ARBA00023049"/>
    </source>
</evidence>
<keyword evidence="5 9" id="KW-0479">Metal-binding</keyword>
<dbReference type="GO" id="GO:0004177">
    <property type="term" value="F:aminopeptidase activity"/>
    <property type="evidence" value="ECO:0007669"/>
    <property type="project" value="UniProtKB-KW"/>
</dbReference>